<gene>
    <name evidence="3" type="ORF">HannXRQ_Chr17g0539251</name>
</gene>
<dbReference type="GO" id="GO:0004672">
    <property type="term" value="F:protein kinase activity"/>
    <property type="evidence" value="ECO:0007669"/>
    <property type="project" value="InterPro"/>
</dbReference>
<dbReference type="PROSITE" id="PS50011">
    <property type="entry name" value="PROTEIN_KINASE_DOM"/>
    <property type="match status" value="1"/>
</dbReference>
<feature type="region of interest" description="Disordered" evidence="1">
    <location>
        <begin position="82"/>
        <end position="105"/>
    </location>
</feature>
<dbReference type="PANTHER" id="PTHR47987:SF38">
    <property type="entry name" value="PROTEIN KINASE DOMAIN-CONTAINING PROTEIN"/>
    <property type="match status" value="1"/>
</dbReference>
<dbReference type="Gene3D" id="1.10.510.10">
    <property type="entry name" value="Transferase(Phosphotransferase) domain 1"/>
    <property type="match status" value="1"/>
</dbReference>
<dbReference type="PANTHER" id="PTHR47987">
    <property type="entry name" value="OS08G0249100 PROTEIN"/>
    <property type="match status" value="1"/>
</dbReference>
<reference evidence="4" key="1">
    <citation type="journal article" date="2017" name="Nature">
        <title>The sunflower genome provides insights into oil metabolism, flowering and Asterid evolution.</title>
        <authorList>
            <person name="Badouin H."/>
            <person name="Gouzy J."/>
            <person name="Grassa C.J."/>
            <person name="Murat F."/>
            <person name="Staton S.E."/>
            <person name="Cottret L."/>
            <person name="Lelandais-Briere C."/>
            <person name="Owens G.L."/>
            <person name="Carrere S."/>
            <person name="Mayjonade B."/>
            <person name="Legrand L."/>
            <person name="Gill N."/>
            <person name="Kane N.C."/>
            <person name="Bowers J.E."/>
            <person name="Hubner S."/>
            <person name="Bellec A."/>
            <person name="Berard A."/>
            <person name="Berges H."/>
            <person name="Blanchet N."/>
            <person name="Boniface M.C."/>
            <person name="Brunel D."/>
            <person name="Catrice O."/>
            <person name="Chaidir N."/>
            <person name="Claudel C."/>
            <person name="Donnadieu C."/>
            <person name="Faraut T."/>
            <person name="Fievet G."/>
            <person name="Helmstetter N."/>
            <person name="King M."/>
            <person name="Knapp S.J."/>
            <person name="Lai Z."/>
            <person name="Le Paslier M.C."/>
            <person name="Lippi Y."/>
            <person name="Lorenzon L."/>
            <person name="Mandel J.R."/>
            <person name="Marage G."/>
            <person name="Marchand G."/>
            <person name="Marquand E."/>
            <person name="Bret-Mestries E."/>
            <person name="Morien E."/>
            <person name="Nambeesan S."/>
            <person name="Nguyen T."/>
            <person name="Pegot-Espagnet P."/>
            <person name="Pouilly N."/>
            <person name="Raftis F."/>
            <person name="Sallet E."/>
            <person name="Schiex T."/>
            <person name="Thomas J."/>
            <person name="Vandecasteele C."/>
            <person name="Vares D."/>
            <person name="Vear F."/>
            <person name="Vautrin S."/>
            <person name="Crespi M."/>
            <person name="Mangin B."/>
            <person name="Burke J.M."/>
            <person name="Salse J."/>
            <person name="Munos S."/>
            <person name="Vincourt P."/>
            <person name="Rieseberg L.H."/>
            <person name="Langlade N.B."/>
        </authorList>
    </citation>
    <scope>NUCLEOTIDE SEQUENCE [LARGE SCALE GENOMIC DNA]</scope>
    <source>
        <strain evidence="4">cv. SF193</strain>
    </source>
</reference>
<keyword evidence="4" id="KW-1185">Reference proteome</keyword>
<dbReference type="SUPFAM" id="SSF56112">
    <property type="entry name" value="Protein kinase-like (PK-like)"/>
    <property type="match status" value="1"/>
</dbReference>
<dbReference type="InterPro" id="IPR011009">
    <property type="entry name" value="Kinase-like_dom_sf"/>
</dbReference>
<dbReference type="AlphaFoldDB" id="A0A251RNI5"/>
<organism evidence="3 4">
    <name type="scientific">Helianthus annuus</name>
    <name type="common">Common sunflower</name>
    <dbReference type="NCBI Taxonomy" id="4232"/>
    <lineage>
        <taxon>Eukaryota</taxon>
        <taxon>Viridiplantae</taxon>
        <taxon>Streptophyta</taxon>
        <taxon>Embryophyta</taxon>
        <taxon>Tracheophyta</taxon>
        <taxon>Spermatophyta</taxon>
        <taxon>Magnoliopsida</taxon>
        <taxon>eudicotyledons</taxon>
        <taxon>Gunneridae</taxon>
        <taxon>Pentapetalae</taxon>
        <taxon>asterids</taxon>
        <taxon>campanulids</taxon>
        <taxon>Asterales</taxon>
        <taxon>Asteraceae</taxon>
        <taxon>Asteroideae</taxon>
        <taxon>Heliantheae alliance</taxon>
        <taxon>Heliantheae</taxon>
        <taxon>Helianthus</taxon>
    </lineage>
</organism>
<dbReference type="PROSITE" id="PS00108">
    <property type="entry name" value="PROTEIN_KINASE_ST"/>
    <property type="match status" value="1"/>
</dbReference>
<dbReference type="GO" id="GO:0005524">
    <property type="term" value="F:ATP binding"/>
    <property type="evidence" value="ECO:0007669"/>
    <property type="project" value="InterPro"/>
</dbReference>
<evidence type="ECO:0000256" key="1">
    <source>
        <dbReference type="SAM" id="MobiDB-lite"/>
    </source>
</evidence>
<evidence type="ECO:0000259" key="2">
    <source>
        <dbReference type="PROSITE" id="PS50011"/>
    </source>
</evidence>
<dbReference type="InterPro" id="IPR008271">
    <property type="entry name" value="Ser/Thr_kinase_AS"/>
</dbReference>
<accession>A0A251RNI5</accession>
<feature type="domain" description="Protein kinase" evidence="2">
    <location>
        <begin position="1"/>
        <end position="105"/>
    </location>
</feature>
<protein>
    <recommendedName>
        <fullName evidence="2">Protein kinase domain-containing protein</fullName>
    </recommendedName>
</protein>
<dbReference type="Pfam" id="PF00069">
    <property type="entry name" value="Pkinase"/>
    <property type="match status" value="1"/>
</dbReference>
<name>A0A251RNI5_HELAN</name>
<dbReference type="InParanoid" id="A0A251RNI5"/>
<dbReference type="Proteomes" id="UP000215914">
    <property type="component" value="Chromosome 17"/>
</dbReference>
<dbReference type="InterPro" id="IPR046958">
    <property type="entry name" value="RBK1/2/STUNTED"/>
</dbReference>
<evidence type="ECO:0000313" key="4">
    <source>
        <dbReference type="Proteomes" id="UP000215914"/>
    </source>
</evidence>
<sequence>MISFRQKGKLEWGTRYNIAIGTASGLSYLHEACQRRIIHRDIKAANILLSEDFEPKISDFGLAKWLPDQWLNLTVSQFEGTFGGTTRPTTETRGSNHGAPAPDIF</sequence>
<dbReference type="EMBL" id="CM007906">
    <property type="protein sequence ID" value="OTF85374.1"/>
    <property type="molecule type" value="Genomic_DNA"/>
</dbReference>
<dbReference type="FunFam" id="1.10.510.10:FF:001424">
    <property type="entry name" value="Protein kinase superfamily protein"/>
    <property type="match status" value="1"/>
</dbReference>
<dbReference type="InterPro" id="IPR000719">
    <property type="entry name" value="Prot_kinase_dom"/>
</dbReference>
<feature type="compositionally biased region" description="Low complexity" evidence="1">
    <location>
        <begin position="82"/>
        <end position="93"/>
    </location>
</feature>
<evidence type="ECO:0000313" key="3">
    <source>
        <dbReference type="EMBL" id="OTF85374.1"/>
    </source>
</evidence>
<proteinExistence type="predicted"/>